<feature type="transmembrane region" description="Helical" evidence="10">
    <location>
        <begin position="222"/>
        <end position="245"/>
    </location>
</feature>
<dbReference type="PANTHER" id="PTHR21137">
    <property type="entry name" value="ODORANT RECEPTOR"/>
    <property type="match status" value="1"/>
</dbReference>
<comment type="subcellular location">
    <subcellularLocation>
        <location evidence="1 10">Cell membrane</location>
        <topology evidence="1 10">Multi-pass membrane protein</topology>
    </subcellularLocation>
</comment>
<evidence type="ECO:0000313" key="13">
    <source>
        <dbReference type="Proteomes" id="UP001152888"/>
    </source>
</evidence>
<evidence type="ECO:0000256" key="9">
    <source>
        <dbReference type="ARBA" id="ARBA00023224"/>
    </source>
</evidence>
<accession>A0A9P0K613</accession>
<evidence type="ECO:0000256" key="8">
    <source>
        <dbReference type="ARBA" id="ARBA00023170"/>
    </source>
</evidence>
<evidence type="ECO:0000256" key="2">
    <source>
        <dbReference type="ARBA" id="ARBA00022475"/>
    </source>
</evidence>
<evidence type="ECO:0000313" key="12">
    <source>
        <dbReference type="EMBL" id="CAH1967846.1"/>
    </source>
</evidence>
<dbReference type="EMBL" id="CAKOFQ010006748">
    <property type="protein sequence ID" value="CAH1967846.1"/>
    <property type="molecule type" value="Genomic_DNA"/>
</dbReference>
<evidence type="ECO:0000256" key="1">
    <source>
        <dbReference type="ARBA" id="ARBA00004651"/>
    </source>
</evidence>
<dbReference type="Pfam" id="PF02949">
    <property type="entry name" value="7tm_6"/>
    <property type="match status" value="1"/>
</dbReference>
<keyword evidence="4 10" id="KW-0812">Transmembrane</keyword>
<keyword evidence="8 10" id="KW-0675">Receptor</keyword>
<reference evidence="12" key="1">
    <citation type="submission" date="2022-03" db="EMBL/GenBank/DDBJ databases">
        <authorList>
            <person name="Sayadi A."/>
        </authorList>
    </citation>
    <scope>NUCLEOTIDE SEQUENCE</scope>
</reference>
<evidence type="ECO:0000256" key="4">
    <source>
        <dbReference type="ARBA" id="ARBA00022692"/>
    </source>
</evidence>
<keyword evidence="3 10" id="KW-0716">Sensory transduction</keyword>
<evidence type="ECO:0000256" key="11">
    <source>
        <dbReference type="SAM" id="SignalP"/>
    </source>
</evidence>
<evidence type="ECO:0000256" key="10">
    <source>
        <dbReference type="RuleBase" id="RU351113"/>
    </source>
</evidence>
<keyword evidence="11" id="KW-0732">Signal</keyword>
<sequence>MQIFCYSISWILFLCPPTLTIMKLCNGEGITVRGFLGVSINITLYAHALVRTSVLFFGRKQMRALIETTKQFWGMENYEAIVKRTRKGRITYIWITFSFVLSGCLKRHLNLSQTGLYYPRFFSKHVWVLISDLSNPEISDKSNLSKQIHDIAEEWGLLGFISYDILVRTLLIQITVQLEMLNKKLLVLYDSKEPESIIRNKLRECVEHYCLLMWFADGVNKLFSKAFLVTFASDIFSCTVSLYMIMGDADVRLLVEGALHIMAALYMLGFCYCIPAQDMDNEISDLSTNAYLSNWQNNIDYRKDILLVIRAMQIPFGISAGSIMPINMQTLLAACKAMVSYCMFLRTVDGSAN</sequence>
<dbReference type="GO" id="GO:0005549">
    <property type="term" value="F:odorant binding"/>
    <property type="evidence" value="ECO:0007669"/>
    <property type="project" value="InterPro"/>
</dbReference>
<keyword evidence="6 10" id="KW-1133">Transmembrane helix</keyword>
<feature type="transmembrane region" description="Helical" evidence="10">
    <location>
        <begin position="37"/>
        <end position="57"/>
    </location>
</feature>
<dbReference type="OrthoDB" id="6712406at2759"/>
<comment type="caution">
    <text evidence="12">The sequence shown here is derived from an EMBL/GenBank/DDBJ whole genome shotgun (WGS) entry which is preliminary data.</text>
</comment>
<keyword evidence="2" id="KW-1003">Cell membrane</keyword>
<dbReference type="GO" id="GO:0005886">
    <property type="term" value="C:plasma membrane"/>
    <property type="evidence" value="ECO:0007669"/>
    <property type="project" value="UniProtKB-SubCell"/>
</dbReference>
<dbReference type="InterPro" id="IPR004117">
    <property type="entry name" value="7tm6_olfct_rcpt"/>
</dbReference>
<name>A0A9P0K613_ACAOB</name>
<evidence type="ECO:0000256" key="6">
    <source>
        <dbReference type="ARBA" id="ARBA00022989"/>
    </source>
</evidence>
<keyword evidence="9 10" id="KW-0807">Transducer</keyword>
<organism evidence="12 13">
    <name type="scientific">Acanthoscelides obtectus</name>
    <name type="common">Bean weevil</name>
    <name type="synonym">Bruchus obtectus</name>
    <dbReference type="NCBI Taxonomy" id="200917"/>
    <lineage>
        <taxon>Eukaryota</taxon>
        <taxon>Metazoa</taxon>
        <taxon>Ecdysozoa</taxon>
        <taxon>Arthropoda</taxon>
        <taxon>Hexapoda</taxon>
        <taxon>Insecta</taxon>
        <taxon>Pterygota</taxon>
        <taxon>Neoptera</taxon>
        <taxon>Endopterygota</taxon>
        <taxon>Coleoptera</taxon>
        <taxon>Polyphaga</taxon>
        <taxon>Cucujiformia</taxon>
        <taxon>Chrysomeloidea</taxon>
        <taxon>Chrysomelidae</taxon>
        <taxon>Bruchinae</taxon>
        <taxon>Bruchini</taxon>
        <taxon>Acanthoscelides</taxon>
    </lineage>
</organism>
<dbReference type="GO" id="GO:0004984">
    <property type="term" value="F:olfactory receptor activity"/>
    <property type="evidence" value="ECO:0007669"/>
    <property type="project" value="InterPro"/>
</dbReference>
<keyword evidence="7 10" id="KW-0472">Membrane</keyword>
<feature type="transmembrane region" description="Helical" evidence="10">
    <location>
        <begin position="257"/>
        <end position="274"/>
    </location>
</feature>
<feature type="signal peptide" evidence="11">
    <location>
        <begin position="1"/>
        <end position="20"/>
    </location>
</feature>
<protein>
    <recommendedName>
        <fullName evidence="10">Odorant receptor</fullName>
    </recommendedName>
</protein>
<evidence type="ECO:0000256" key="7">
    <source>
        <dbReference type="ARBA" id="ARBA00023136"/>
    </source>
</evidence>
<keyword evidence="13" id="KW-1185">Reference proteome</keyword>
<dbReference type="Proteomes" id="UP001152888">
    <property type="component" value="Unassembled WGS sequence"/>
</dbReference>
<evidence type="ECO:0000256" key="3">
    <source>
        <dbReference type="ARBA" id="ARBA00022606"/>
    </source>
</evidence>
<dbReference type="AlphaFoldDB" id="A0A9P0K613"/>
<comment type="similarity">
    <text evidence="10">Belongs to the insect chemoreceptor superfamily. Heteromeric odorant receptor channel (TC 1.A.69) family.</text>
</comment>
<feature type="chain" id="PRO_5040202935" description="Odorant receptor" evidence="11">
    <location>
        <begin position="21"/>
        <end position="353"/>
    </location>
</feature>
<gene>
    <name evidence="12" type="ORF">ACAOBT_LOCUS7572</name>
</gene>
<keyword evidence="5 10" id="KW-0552">Olfaction</keyword>
<comment type="caution">
    <text evidence="10">Lacks conserved residue(s) required for the propagation of feature annotation.</text>
</comment>
<evidence type="ECO:0000256" key="5">
    <source>
        <dbReference type="ARBA" id="ARBA00022725"/>
    </source>
</evidence>
<dbReference type="PANTHER" id="PTHR21137:SF35">
    <property type="entry name" value="ODORANT RECEPTOR 19A-RELATED"/>
    <property type="match status" value="1"/>
</dbReference>
<dbReference type="GO" id="GO:0007165">
    <property type="term" value="P:signal transduction"/>
    <property type="evidence" value="ECO:0007669"/>
    <property type="project" value="UniProtKB-KW"/>
</dbReference>
<proteinExistence type="inferred from homology"/>